<evidence type="ECO:0000256" key="4">
    <source>
        <dbReference type="ARBA" id="ARBA00023186"/>
    </source>
</evidence>
<dbReference type="GO" id="GO:0034551">
    <property type="term" value="P:mitochondrial respiratory chain complex III assembly"/>
    <property type="evidence" value="ECO:0007669"/>
    <property type="project" value="InterPro"/>
</dbReference>
<dbReference type="InterPro" id="IPR045298">
    <property type="entry name" value="Complex1_LYR_LYRM7"/>
</dbReference>
<comment type="subcellular location">
    <subcellularLocation>
        <location evidence="1">Mitochondrion matrix</location>
    </subcellularLocation>
</comment>
<reference evidence="6" key="1">
    <citation type="journal article" date="2013" name="Science">
        <title>Comparative analysis of bat genomes provides insight into the evolution of flight and immunity.</title>
        <authorList>
            <person name="Zhang G."/>
            <person name="Cowled C."/>
            <person name="Shi Z."/>
            <person name="Huang Z."/>
            <person name="Bishop-Lilly K.A."/>
            <person name="Fang X."/>
            <person name="Wynne J.W."/>
            <person name="Xiong Z."/>
            <person name="Baker M.L."/>
            <person name="Zhao W."/>
            <person name="Tachedjian M."/>
            <person name="Zhu Y."/>
            <person name="Zhou P."/>
            <person name="Jiang X."/>
            <person name="Ng J."/>
            <person name="Yang L."/>
            <person name="Wu L."/>
            <person name="Xiao J."/>
            <person name="Feng Y."/>
            <person name="Chen Y."/>
            <person name="Sun X."/>
            <person name="Zhang Y."/>
            <person name="Marsh G.A."/>
            <person name="Crameri G."/>
            <person name="Broder C.C."/>
            <person name="Frey K.G."/>
            <person name="Wang L.F."/>
            <person name="Wang J."/>
        </authorList>
    </citation>
    <scope>NUCLEOTIDE SEQUENCE [LARGE SCALE GENOMIC DNA]</scope>
</reference>
<protein>
    <submittedName>
        <fullName evidence="5">LYR motif-containing protein 7</fullName>
    </submittedName>
</protein>
<dbReference type="PANTHER" id="PTHR46749:SF1">
    <property type="entry name" value="COMPLEX III ASSEMBLY FACTOR LYRM7"/>
    <property type="match status" value="1"/>
</dbReference>
<keyword evidence="4" id="KW-0143">Chaperone</keyword>
<dbReference type="Proteomes" id="UP000010552">
    <property type="component" value="Unassembled WGS sequence"/>
</dbReference>
<dbReference type="eggNOG" id="ENOG502S5FU">
    <property type="taxonomic scope" value="Eukaryota"/>
</dbReference>
<dbReference type="InParanoid" id="L5JVN7"/>
<proteinExistence type="inferred from homology"/>
<dbReference type="EMBL" id="KB031114">
    <property type="protein sequence ID" value="ELK03122.1"/>
    <property type="molecule type" value="Genomic_DNA"/>
</dbReference>
<comment type="similarity">
    <text evidence="2">Belongs to the complex I LYR family.</text>
</comment>
<dbReference type="PANTHER" id="PTHR46749">
    <property type="entry name" value="COMPLEX III ASSEMBLY FACTOR LYRM7"/>
    <property type="match status" value="1"/>
</dbReference>
<keyword evidence="3" id="KW-0496">Mitochondrion</keyword>
<dbReference type="STRING" id="9402.L5JVN7"/>
<accession>L5JVN7</accession>
<evidence type="ECO:0000313" key="5">
    <source>
        <dbReference type="EMBL" id="ELK03122.1"/>
    </source>
</evidence>
<gene>
    <name evidence="5" type="ORF">PAL_GLEAN10016911</name>
</gene>
<evidence type="ECO:0000313" key="6">
    <source>
        <dbReference type="Proteomes" id="UP000010552"/>
    </source>
</evidence>
<dbReference type="AlphaFoldDB" id="L5JVN7"/>
<organism evidence="5 6">
    <name type="scientific">Pteropus alecto</name>
    <name type="common">Black flying fox</name>
    <dbReference type="NCBI Taxonomy" id="9402"/>
    <lineage>
        <taxon>Eukaryota</taxon>
        <taxon>Metazoa</taxon>
        <taxon>Chordata</taxon>
        <taxon>Craniata</taxon>
        <taxon>Vertebrata</taxon>
        <taxon>Euteleostomi</taxon>
        <taxon>Mammalia</taxon>
        <taxon>Eutheria</taxon>
        <taxon>Laurasiatheria</taxon>
        <taxon>Chiroptera</taxon>
        <taxon>Yinpterochiroptera</taxon>
        <taxon>Pteropodoidea</taxon>
        <taxon>Pteropodidae</taxon>
        <taxon>Pteropodinae</taxon>
        <taxon>Pteropus</taxon>
    </lineage>
</organism>
<evidence type="ECO:0000256" key="1">
    <source>
        <dbReference type="ARBA" id="ARBA00004305"/>
    </source>
</evidence>
<evidence type="ECO:0000256" key="2">
    <source>
        <dbReference type="ARBA" id="ARBA00009508"/>
    </source>
</evidence>
<keyword evidence="6" id="KW-1185">Reference proteome</keyword>
<dbReference type="GO" id="GO:0044183">
    <property type="term" value="F:protein folding chaperone"/>
    <property type="evidence" value="ECO:0007669"/>
    <property type="project" value="TreeGrafter"/>
</dbReference>
<sequence>MIGCRALETWLRESDSARQAMIGCPETRRLDRLRGTRGEDSYESGGQGDRAWGGFDADLEGQSAWLRLPGVSVAGHKALYRGSARIKINEEFKSNKSEASPKKIEELLKIGSDVELLLRTSVIQGIHTDHNTLRK</sequence>
<dbReference type="GO" id="GO:0005759">
    <property type="term" value="C:mitochondrial matrix"/>
    <property type="evidence" value="ECO:0007669"/>
    <property type="project" value="UniProtKB-SubCell"/>
</dbReference>
<dbReference type="InterPro" id="IPR050435">
    <property type="entry name" value="MZM1/LYRM7"/>
</dbReference>
<name>L5JVN7_PTEAL</name>
<dbReference type="CDD" id="cd20267">
    <property type="entry name" value="Complex1_LYR_LYRM7"/>
    <property type="match status" value="1"/>
</dbReference>
<evidence type="ECO:0000256" key="3">
    <source>
        <dbReference type="ARBA" id="ARBA00023128"/>
    </source>
</evidence>